<evidence type="ECO:0000256" key="1">
    <source>
        <dbReference type="SAM" id="MobiDB-lite"/>
    </source>
</evidence>
<accession>A0AAV4WXM4</accession>
<organism evidence="2 3">
    <name type="scientific">Caerostris darwini</name>
    <dbReference type="NCBI Taxonomy" id="1538125"/>
    <lineage>
        <taxon>Eukaryota</taxon>
        <taxon>Metazoa</taxon>
        <taxon>Ecdysozoa</taxon>
        <taxon>Arthropoda</taxon>
        <taxon>Chelicerata</taxon>
        <taxon>Arachnida</taxon>
        <taxon>Araneae</taxon>
        <taxon>Araneomorphae</taxon>
        <taxon>Entelegynae</taxon>
        <taxon>Araneoidea</taxon>
        <taxon>Araneidae</taxon>
        <taxon>Caerostris</taxon>
    </lineage>
</organism>
<protein>
    <submittedName>
        <fullName evidence="2">Uncharacterized protein</fullName>
    </submittedName>
</protein>
<keyword evidence="3" id="KW-1185">Reference proteome</keyword>
<comment type="caution">
    <text evidence="2">The sequence shown here is derived from an EMBL/GenBank/DDBJ whole genome shotgun (WGS) entry which is preliminary data.</text>
</comment>
<dbReference type="Proteomes" id="UP001054837">
    <property type="component" value="Unassembled WGS sequence"/>
</dbReference>
<evidence type="ECO:0000313" key="3">
    <source>
        <dbReference type="Proteomes" id="UP001054837"/>
    </source>
</evidence>
<gene>
    <name evidence="2" type="ORF">CDAR_545751</name>
</gene>
<dbReference type="AlphaFoldDB" id="A0AAV4WXM4"/>
<feature type="region of interest" description="Disordered" evidence="1">
    <location>
        <begin position="38"/>
        <end position="65"/>
    </location>
</feature>
<evidence type="ECO:0000313" key="2">
    <source>
        <dbReference type="EMBL" id="GIY86389.1"/>
    </source>
</evidence>
<name>A0AAV4WXM4_9ARAC</name>
<sequence>MDCSNWIKLKRLNNYDCYLACATRSEEQIGDKLKTLFSVDDHPDRPAENGPPSPAGSSGSQNRPLLGVRGRRASAAGGNFCADCPLVSMHLVRNSERGTVHAGAQDRMAGRAGQHDPPVLQQHAGGTEHQVQVRHGPLFHLLEPHQRWIWERVAQHEHGEDICHHCHAGWL</sequence>
<reference evidence="2 3" key="1">
    <citation type="submission" date="2021-06" db="EMBL/GenBank/DDBJ databases">
        <title>Caerostris darwini draft genome.</title>
        <authorList>
            <person name="Kono N."/>
            <person name="Arakawa K."/>
        </authorList>
    </citation>
    <scope>NUCLEOTIDE SEQUENCE [LARGE SCALE GENOMIC DNA]</scope>
</reference>
<proteinExistence type="predicted"/>
<dbReference type="EMBL" id="BPLQ01015187">
    <property type="protein sequence ID" value="GIY86389.1"/>
    <property type="molecule type" value="Genomic_DNA"/>
</dbReference>
<feature type="compositionally biased region" description="Basic and acidic residues" evidence="1">
    <location>
        <begin position="38"/>
        <end position="47"/>
    </location>
</feature>